<reference evidence="2 3" key="1">
    <citation type="journal article" date="2018" name="Proc. R. Soc. B">
        <title>A non-coding region near Follistatin controls head colour polymorphism in the Gouldian finch.</title>
        <authorList>
            <person name="Toomey M.B."/>
            <person name="Marques C.I."/>
            <person name="Andrade P."/>
            <person name="Araujo P.M."/>
            <person name="Sabatino S."/>
            <person name="Gazda M.A."/>
            <person name="Afonso S."/>
            <person name="Lopes R.J."/>
            <person name="Corbo J.C."/>
            <person name="Carneiro M."/>
        </authorList>
    </citation>
    <scope>NUCLEOTIDE SEQUENCE [LARGE SCALE GENOMIC DNA]</scope>
    <source>
        <strain evidence="2">Red01</strain>
        <tissue evidence="2">Muscle</tissue>
    </source>
</reference>
<proteinExistence type="predicted"/>
<dbReference type="EMBL" id="QUSF01000092">
    <property type="protein sequence ID" value="RLV93337.1"/>
    <property type="molecule type" value="Genomic_DNA"/>
</dbReference>
<accession>A0A3L8S1B3</accession>
<evidence type="ECO:0000313" key="2">
    <source>
        <dbReference type="EMBL" id="RLV93337.1"/>
    </source>
</evidence>
<comment type="caution">
    <text evidence="2">The sequence shown here is derived from an EMBL/GenBank/DDBJ whole genome shotgun (WGS) entry which is preliminary data.</text>
</comment>
<sequence>MLSDSFLVTACDCHHLASSTRARLQTQARAELLLPDPRGSGPCASTLGAPQNTLPGATGPTSPAKPHGSDIPDPPHHHSTSVQTGSLDLFPSPCHDGEELELGIISSGSCVHDCASEADASVVDQDVHVTQGLQDLLSSIYHSFGVREVKHHSARIRIHCSSRNSAKIPRLPKSSGMMTVLAEFELLQSELQDRPLLGRYWEILAHSLGSFKQKESMRNRKQEELVHLCLRAAANQEHRREQHPALAASRLEPEPTGDKWHQLGGCNPKSSGWGDKRKGEKKLVFLRNKAQPLQARVRALV</sequence>
<dbReference type="AlphaFoldDB" id="A0A3L8S1B3"/>
<gene>
    <name evidence="2" type="ORF">DV515_00013459</name>
</gene>
<name>A0A3L8S1B3_CHLGU</name>
<evidence type="ECO:0000256" key="1">
    <source>
        <dbReference type="SAM" id="MobiDB-lite"/>
    </source>
</evidence>
<evidence type="ECO:0000313" key="3">
    <source>
        <dbReference type="Proteomes" id="UP000276834"/>
    </source>
</evidence>
<feature type="compositionally biased region" description="Basic and acidic residues" evidence="1">
    <location>
        <begin position="252"/>
        <end position="261"/>
    </location>
</feature>
<feature type="compositionally biased region" description="Polar residues" evidence="1">
    <location>
        <begin position="48"/>
        <end position="61"/>
    </location>
</feature>
<feature type="region of interest" description="Disordered" evidence="1">
    <location>
        <begin position="34"/>
        <end position="90"/>
    </location>
</feature>
<feature type="region of interest" description="Disordered" evidence="1">
    <location>
        <begin position="252"/>
        <end position="275"/>
    </location>
</feature>
<feature type="compositionally biased region" description="Basic and acidic residues" evidence="1">
    <location>
        <begin position="67"/>
        <end position="76"/>
    </location>
</feature>
<organism evidence="2 3">
    <name type="scientific">Chloebia gouldiae</name>
    <name type="common">Gouldian finch</name>
    <name type="synonym">Erythrura gouldiae</name>
    <dbReference type="NCBI Taxonomy" id="44316"/>
    <lineage>
        <taxon>Eukaryota</taxon>
        <taxon>Metazoa</taxon>
        <taxon>Chordata</taxon>
        <taxon>Craniata</taxon>
        <taxon>Vertebrata</taxon>
        <taxon>Euteleostomi</taxon>
        <taxon>Archelosauria</taxon>
        <taxon>Archosauria</taxon>
        <taxon>Dinosauria</taxon>
        <taxon>Saurischia</taxon>
        <taxon>Theropoda</taxon>
        <taxon>Coelurosauria</taxon>
        <taxon>Aves</taxon>
        <taxon>Neognathae</taxon>
        <taxon>Neoaves</taxon>
        <taxon>Telluraves</taxon>
        <taxon>Australaves</taxon>
        <taxon>Passeriformes</taxon>
        <taxon>Passeroidea</taxon>
        <taxon>Passeridae</taxon>
        <taxon>Chloebia</taxon>
    </lineage>
</organism>
<dbReference type="Proteomes" id="UP000276834">
    <property type="component" value="Unassembled WGS sequence"/>
</dbReference>
<keyword evidence="3" id="KW-1185">Reference proteome</keyword>
<protein>
    <submittedName>
        <fullName evidence="2">Uncharacterized protein</fullName>
    </submittedName>
</protein>